<feature type="chain" id="PRO_5022915795" description="Outer membrane protein beta-barrel domain-containing protein" evidence="1">
    <location>
        <begin position="24"/>
        <end position="153"/>
    </location>
</feature>
<evidence type="ECO:0008006" key="4">
    <source>
        <dbReference type="Google" id="ProtNLM"/>
    </source>
</evidence>
<keyword evidence="1" id="KW-0732">Signal</keyword>
<dbReference type="EMBL" id="VNHY01000001">
    <property type="protein sequence ID" value="TYP95523.1"/>
    <property type="molecule type" value="Genomic_DNA"/>
</dbReference>
<protein>
    <recommendedName>
        <fullName evidence="4">Outer membrane protein beta-barrel domain-containing protein</fullName>
    </recommendedName>
</protein>
<keyword evidence="3" id="KW-1185">Reference proteome</keyword>
<organism evidence="2 3">
    <name type="scientific">Fodinibius salinus</name>
    <dbReference type="NCBI Taxonomy" id="860790"/>
    <lineage>
        <taxon>Bacteria</taxon>
        <taxon>Pseudomonadati</taxon>
        <taxon>Balneolota</taxon>
        <taxon>Balneolia</taxon>
        <taxon>Balneolales</taxon>
        <taxon>Balneolaceae</taxon>
        <taxon>Fodinibius</taxon>
    </lineage>
</organism>
<dbReference type="OrthoDB" id="1524593at2"/>
<dbReference type="AlphaFoldDB" id="A0A5D3YR88"/>
<gene>
    <name evidence="2" type="ORF">LX73_0830</name>
</gene>
<dbReference type="Proteomes" id="UP000324595">
    <property type="component" value="Unassembled WGS sequence"/>
</dbReference>
<name>A0A5D3YR88_9BACT</name>
<proteinExistence type="predicted"/>
<evidence type="ECO:0000313" key="3">
    <source>
        <dbReference type="Proteomes" id="UP000324595"/>
    </source>
</evidence>
<feature type="signal peptide" evidence="1">
    <location>
        <begin position="1"/>
        <end position="23"/>
    </location>
</feature>
<reference evidence="2 3" key="1">
    <citation type="submission" date="2019-07" db="EMBL/GenBank/DDBJ databases">
        <title>Genomic Encyclopedia of Archaeal and Bacterial Type Strains, Phase II (KMG-II): from individual species to whole genera.</title>
        <authorList>
            <person name="Goeker M."/>
        </authorList>
    </citation>
    <scope>NUCLEOTIDE SEQUENCE [LARGE SCALE GENOMIC DNA]</scope>
    <source>
        <strain evidence="2 3">DSM 21935</strain>
    </source>
</reference>
<dbReference type="RefSeq" id="WP_148898187.1">
    <property type="nucleotide sequence ID" value="NZ_VNHY01000001.1"/>
</dbReference>
<evidence type="ECO:0000313" key="2">
    <source>
        <dbReference type="EMBL" id="TYP95523.1"/>
    </source>
</evidence>
<accession>A0A5D3YR88</accession>
<comment type="caution">
    <text evidence="2">The sequence shown here is derived from an EMBL/GenBank/DDBJ whole genome shotgun (WGS) entry which is preliminary data.</text>
</comment>
<evidence type="ECO:0000256" key="1">
    <source>
        <dbReference type="SAM" id="SignalP"/>
    </source>
</evidence>
<sequence>MKKVLLIIFFCGTLLTIGHSAYAQNSGFGVGAIINSPTGISAKAWINEDFAIDGAFSFQVGTGISQTYLHVNALQHHQTNNQQLKFYYGLGSRFLWNDLTNDVTAGIRVPGGISYAINNTKLESFFEIAPTIDFTPITRFGFEGAVGLRIYLN</sequence>